<dbReference type="RefSeq" id="XP_008876207.1">
    <property type="nucleotide sequence ID" value="XM_008877985.1"/>
</dbReference>
<dbReference type="OrthoDB" id="160195at2759"/>
<dbReference type="STRING" id="157072.A0A024TLX7"/>
<proteinExistence type="predicted"/>
<dbReference type="InterPro" id="IPR011990">
    <property type="entry name" value="TPR-like_helical_dom_sf"/>
</dbReference>
<dbReference type="GeneID" id="20088386"/>
<feature type="repeat" description="TPR" evidence="3">
    <location>
        <begin position="1456"/>
        <end position="1489"/>
    </location>
</feature>
<gene>
    <name evidence="5" type="ORF">H310_11336</name>
</gene>
<feature type="repeat" description="TPR" evidence="3">
    <location>
        <begin position="182"/>
        <end position="215"/>
    </location>
</feature>
<feature type="repeat" description="TPR" evidence="3">
    <location>
        <begin position="1152"/>
        <end position="1185"/>
    </location>
</feature>
<dbReference type="PROSITE" id="PS50005">
    <property type="entry name" value="TPR"/>
    <property type="match status" value="8"/>
</dbReference>
<feature type="repeat" description="TPR" evidence="3">
    <location>
        <begin position="1862"/>
        <end position="1895"/>
    </location>
</feature>
<feature type="repeat" description="TPR" evidence="3">
    <location>
        <begin position="1251"/>
        <end position="1284"/>
    </location>
</feature>
<dbReference type="PANTHER" id="PTHR44858">
    <property type="entry name" value="TETRATRICOPEPTIDE REPEAT PROTEIN 6"/>
    <property type="match status" value="1"/>
</dbReference>
<organism evidence="5">
    <name type="scientific">Aphanomyces invadans</name>
    <dbReference type="NCBI Taxonomy" id="157072"/>
    <lineage>
        <taxon>Eukaryota</taxon>
        <taxon>Sar</taxon>
        <taxon>Stramenopiles</taxon>
        <taxon>Oomycota</taxon>
        <taxon>Saprolegniomycetes</taxon>
        <taxon>Saprolegniales</taxon>
        <taxon>Verrucalvaceae</taxon>
        <taxon>Aphanomyces</taxon>
    </lineage>
</organism>
<keyword evidence="2 3" id="KW-0802">TPR repeat</keyword>
<reference evidence="5" key="1">
    <citation type="submission" date="2013-12" db="EMBL/GenBank/DDBJ databases">
        <title>The Genome Sequence of Aphanomyces invadans NJM9701.</title>
        <authorList>
            <consortium name="The Broad Institute Genomics Platform"/>
            <person name="Russ C."/>
            <person name="Tyler B."/>
            <person name="van West P."/>
            <person name="Dieguez-Uribeondo J."/>
            <person name="Young S.K."/>
            <person name="Zeng Q."/>
            <person name="Gargeya S."/>
            <person name="Fitzgerald M."/>
            <person name="Abouelleil A."/>
            <person name="Alvarado L."/>
            <person name="Chapman S.B."/>
            <person name="Gainer-Dewar J."/>
            <person name="Goldberg J."/>
            <person name="Griggs A."/>
            <person name="Gujja S."/>
            <person name="Hansen M."/>
            <person name="Howarth C."/>
            <person name="Imamovic A."/>
            <person name="Ireland A."/>
            <person name="Larimer J."/>
            <person name="McCowan C."/>
            <person name="Murphy C."/>
            <person name="Pearson M."/>
            <person name="Poon T.W."/>
            <person name="Priest M."/>
            <person name="Roberts A."/>
            <person name="Saif S."/>
            <person name="Shea T."/>
            <person name="Sykes S."/>
            <person name="Wortman J."/>
            <person name="Nusbaum C."/>
            <person name="Birren B."/>
        </authorList>
    </citation>
    <scope>NUCLEOTIDE SEQUENCE [LARGE SCALE GENOMIC DNA]</scope>
    <source>
        <strain evidence="5">NJM9701</strain>
    </source>
</reference>
<dbReference type="Pfam" id="PF13181">
    <property type="entry name" value="TPR_8"/>
    <property type="match status" value="2"/>
</dbReference>
<dbReference type="SUPFAM" id="SSF48452">
    <property type="entry name" value="TPR-like"/>
    <property type="match status" value="5"/>
</dbReference>
<feature type="repeat" description="TPR" evidence="3">
    <location>
        <begin position="1607"/>
        <end position="1640"/>
    </location>
</feature>
<accession>A0A024TLX7</accession>
<dbReference type="InterPro" id="IPR050498">
    <property type="entry name" value="Ycf3"/>
</dbReference>
<name>A0A024TLX7_9STRA</name>
<dbReference type="Pfam" id="PF13432">
    <property type="entry name" value="TPR_16"/>
    <property type="match status" value="4"/>
</dbReference>
<dbReference type="InterPro" id="IPR019734">
    <property type="entry name" value="TPR_rpt"/>
</dbReference>
<evidence type="ECO:0000256" key="4">
    <source>
        <dbReference type="SAM" id="MobiDB-lite"/>
    </source>
</evidence>
<keyword evidence="1" id="KW-0677">Repeat</keyword>
<dbReference type="VEuPathDB" id="FungiDB:H310_11336"/>
<evidence type="ECO:0008006" key="6">
    <source>
        <dbReference type="Google" id="ProtNLM"/>
    </source>
</evidence>
<dbReference type="EMBL" id="KI913982">
    <property type="protein sequence ID" value="ETV95033.1"/>
    <property type="molecule type" value="Genomic_DNA"/>
</dbReference>
<feature type="region of interest" description="Disordered" evidence="4">
    <location>
        <begin position="2176"/>
        <end position="2196"/>
    </location>
</feature>
<evidence type="ECO:0000256" key="3">
    <source>
        <dbReference type="PROSITE-ProRule" id="PRU00339"/>
    </source>
</evidence>
<sequence length="2220" mass="247399">MHDAGEGETAATDSVAETLPQTGSGAANPLIQDNDGDEDDENGQAAWSKYEALKAKATTLSAVEMDALAQWKWLNGRLGEAIDSYLELARAHPKYLHVHFKLGYLYLILQNYESAIQHLTLEMDKQAHLPPLTNVRRAKILARKAYFWCSAAGRMEAHHCLKHADKQALDERLAASDGGSSTEGLVAMGCLYRQLGLLQRAESCFDQASQLKPNDPSYLVEYGKLLLLQRRPAPALGKFSDCRRVAPALSEDLFQAMLGEAVANMRLQKPSAAQSILQKIIDSLSPMVEQGLAPLMMNSEMDRMTIRQILHQAIHCQGCCAILQGDIQGALDVYYTVVAEFADFQLPVMCVTPGARDAKGHLVDTAMFSTDRIVDLLLYLDEIELRYGPDACLYFHRANVYRALGDLKSFIDDLTMVESLNPVFLRHYLDHDCFGDFLDEETMTWIPLDMLESICELTKPVLPGVAPPATVFIEAAVHQYFETRLHYDHDGDLYAQVFAIDSLRRLDLHEEVPLAMHRLRQGTGISFDDSLCHLHPSDASPTAKSRIEALVKSHPSNPTVHFVAALVHMSELRLDRAHHHLTQCVQEINKVLNKMNEAWKVQGQEAASATDAVARWSFLGHVRAKYHALVWRSVVLQLNLHANEAVGDMRAAMALLPTEPHAMFVKACMMVHYGQLANAIAPLREGFACLRRDGRAKNLAVCMDYIRFAGMNSFSLLPQELKREGPDPREPDDDDDRLRRQNASADTRGGTVLYANALDKLYEAGVLKLSKGHIRGALQYFESIVSIKDSYVSPAIHAMLDLHKCKDSRVVDEKVFACHQQLSHRAVRFHEVTSLPFEGFKDMSACIAYYPHDMDMYWYRGHLHRRYHNYSAAIDDFTSCILLTLHLGKPKGAHLHRYKKMVLARATMYVHEMQWELALDDLNEVLHYALRDTQVEASFLLHVYDKRSKVLVALKQYDAAIVEMETVLALSKDHIEWNDNSLLNMLLLANLHCHAAIEYQKRHHAGMYTTFLFPTKASGADPSLHLPATTSLRKAHEYYNQVLDQRPTFPLALFLKGRMHALLGENSMALDMWTKCLRQDAKFLVANFLKGSLRAQQCLPDLALAEFLTIRNQLPEYPHVQMSIGYCYYLQGNVKRAVVELTEALAQNPADVDAWYTRGVCLQELLALSSAIADFGRAVALQPTHWRAWYQRGMCHLLLKDYTSALLDFGKAAPHLRDGYAAIGYVYFCRDMFLEASQAYSRCLDERTNDAKILLYRGFSHYRHGERTLAMRDFEKALKIDSSCWFGHFIKAYVHQEEGHGDKAMASIALCMDHFKHVRPFAEIILPVHADRANPFFHGRLDATLEKLKGLALPQPSQGSAGPLTTGRPASNLDRMQWQEIHVWWLAIVANRAHLRATFAKAVRRVLFQSRVVLALEKFAVQATLASITLSKQIDKLTEMQVIAPPQGTFSPGAVAWAYNLVGVLSATHAKWDDALRNFTMAIRAAPTKPIPHLNRGNVYMQMNAIEKALHEFREALKVDPAHVATLTNAALALRQLSQLEESCRQLYAAVGTQDVAPAALAHVPPHHQQLLYYALANVVRELNRNDEAIEWYTKAAMIETSDHVHLAVRHNRGATMHAQRKFQRALDDYSVALSLQPQSFETRMNRAAVYITTSKCFDALQDLRVAASLQRDSAACSRLLRFCDRWTSALKVACYDFLYAFSAVPCFQDVDITSAAPLFDNYMFRFEHLSHPNHPSRRALEAMLDATDSPDLPDLLYDALMHIQQGSYADAQRALLIAKYSSHISVHEEQACLVWSAQISHHLGDTPAAIAAMEQALQRGPVLSSSSSTVVPLDEDDMNEAPGSTSVCGSDDILIQNSMRSDMETYLGCLLRHQGRTADATTAFENAIRLGPANAIALFNAASIYHHNGDYSSMLDMLHKIFSVMVAALDVLEKTPQPSPGLKDGAPLLYMPRDLATTFPRLPVLATSTALPICRAIQTVMNEYRGNLTCDVAKHVSHLCVLQGQLATHVEALRDAVKPAPDTAATARTPPLLQSAESSRSLVRNSVSGSRRNILRRSSARRLWKPEEVATLNLADFNAAIAKCTAEMIQRPDVPVNDDVLADYVAQYDRVCAFINTASAPNAPVSPLTRDYSRAMLCRDGSMSSGLSRSGSVTGTAMATMLTRHGPTSARALVARDETSSDAPTKGPLGAAYDNAAASPTTFHSTTSSFMPQGSSIAE</sequence>
<feature type="region of interest" description="Disordered" evidence="4">
    <location>
        <begin position="721"/>
        <end position="743"/>
    </location>
</feature>
<dbReference type="eggNOG" id="KOG1124">
    <property type="taxonomic scope" value="Eukaryota"/>
</dbReference>
<dbReference type="SMART" id="SM00028">
    <property type="entry name" value="TPR"/>
    <property type="match status" value="19"/>
</dbReference>
<feature type="repeat" description="TPR" evidence="3">
    <location>
        <begin position="1490"/>
        <end position="1523"/>
    </location>
</feature>
<evidence type="ECO:0000256" key="2">
    <source>
        <dbReference type="ARBA" id="ARBA00022803"/>
    </source>
</evidence>
<evidence type="ECO:0000313" key="5">
    <source>
        <dbReference type="EMBL" id="ETV95033.1"/>
    </source>
</evidence>
<protein>
    <recommendedName>
        <fullName evidence="6">UDP-N-acetylglucosamine--peptide N-acetylglucosaminyltransferase SPINDLY</fullName>
    </recommendedName>
</protein>
<evidence type="ECO:0000256" key="1">
    <source>
        <dbReference type="ARBA" id="ARBA00022737"/>
    </source>
</evidence>
<dbReference type="PANTHER" id="PTHR44858:SF1">
    <property type="entry name" value="UDP-N-ACETYLGLUCOSAMINE--PEPTIDE N-ACETYLGLUCOSAMINYLTRANSFERASE SPINDLY-RELATED"/>
    <property type="match status" value="1"/>
</dbReference>
<dbReference type="Gene3D" id="1.25.40.10">
    <property type="entry name" value="Tetratricopeptide repeat domain"/>
    <property type="match status" value="7"/>
</dbReference>
<feature type="repeat" description="TPR" evidence="3">
    <location>
        <begin position="1118"/>
        <end position="1151"/>
    </location>
</feature>
<feature type="region of interest" description="Disordered" evidence="4">
    <location>
        <begin position="1"/>
        <end position="43"/>
    </location>
</feature>